<reference evidence="24 26" key="1">
    <citation type="submission" date="2016-06" db="EMBL/GenBank/DDBJ databases">
        <title>Complete genome sequence of Edwardsiella hoshinae ATCC 35051.</title>
        <authorList>
            <person name="Reichley S.R."/>
            <person name="Waldbieser G.C."/>
            <person name="Lawrence M.L."/>
            <person name="Griffin M.J."/>
        </authorList>
    </citation>
    <scope>NUCLEOTIDE SEQUENCE [LARGE SCALE GENOMIC DNA]</scope>
    <source>
        <strain evidence="24 26">ATCC 35051</strain>
    </source>
</reference>
<dbReference type="PROSITE" id="PS51168">
    <property type="entry name" value="CHORISMATE_MUT_2"/>
    <property type="match status" value="1"/>
</dbReference>
<keyword evidence="10" id="KW-0028">Amino-acid biosynthesis</keyword>
<dbReference type="Gene3D" id="3.40.190.10">
    <property type="entry name" value="Periplasmic binding protein-like II"/>
    <property type="match status" value="2"/>
</dbReference>
<evidence type="ECO:0000313" key="24">
    <source>
        <dbReference type="EMBL" id="AOV96026.1"/>
    </source>
</evidence>
<reference evidence="25 27" key="2">
    <citation type="submission" date="2018-06" db="EMBL/GenBank/DDBJ databases">
        <authorList>
            <consortium name="Pathogen Informatics"/>
            <person name="Doyle S."/>
        </authorList>
    </citation>
    <scope>NUCLEOTIDE SEQUENCE [LARGE SCALE GENOMIC DNA]</scope>
    <source>
        <strain evidence="25 27">NCTC12121</strain>
    </source>
</reference>
<dbReference type="FunFam" id="3.40.190.10:FF:000044">
    <property type="entry name" value="Chorismate mutase/prephenate dehydratase"/>
    <property type="match status" value="1"/>
</dbReference>
<dbReference type="PANTHER" id="PTHR21022:SF19">
    <property type="entry name" value="PREPHENATE DEHYDRATASE-RELATED"/>
    <property type="match status" value="1"/>
</dbReference>
<organism evidence="25 27">
    <name type="scientific">Edwardsiella hoshinae</name>
    <dbReference type="NCBI Taxonomy" id="93378"/>
    <lineage>
        <taxon>Bacteria</taxon>
        <taxon>Pseudomonadati</taxon>
        <taxon>Pseudomonadota</taxon>
        <taxon>Gammaproteobacteria</taxon>
        <taxon>Enterobacterales</taxon>
        <taxon>Hafniaceae</taxon>
        <taxon>Edwardsiella</taxon>
    </lineage>
</organism>
<evidence type="ECO:0000256" key="9">
    <source>
        <dbReference type="ARBA" id="ARBA00022490"/>
    </source>
</evidence>
<evidence type="ECO:0000256" key="5">
    <source>
        <dbReference type="ARBA" id="ARBA00004817"/>
    </source>
</evidence>
<evidence type="ECO:0000256" key="12">
    <source>
        <dbReference type="ARBA" id="ARBA00023222"/>
    </source>
</evidence>
<dbReference type="NCBIfam" id="NF007910">
    <property type="entry name" value="PRK10622.1"/>
    <property type="match status" value="1"/>
</dbReference>
<dbReference type="CDD" id="cd13631">
    <property type="entry name" value="PBP2_Ct-PDT_like"/>
    <property type="match status" value="1"/>
</dbReference>
<feature type="binding site" evidence="19">
    <location>
        <position position="52"/>
    </location>
    <ligand>
        <name>substrate</name>
    </ligand>
</feature>
<dbReference type="Gene3D" id="1.20.59.10">
    <property type="entry name" value="Chorismate mutase"/>
    <property type="match status" value="1"/>
</dbReference>
<evidence type="ECO:0000259" key="21">
    <source>
        <dbReference type="PROSITE" id="PS51168"/>
    </source>
</evidence>
<dbReference type="InterPro" id="IPR002701">
    <property type="entry name" value="CM_II_prokaryot"/>
</dbReference>
<dbReference type="UniPathway" id="UPA00120">
    <property type="reaction ID" value="UER00203"/>
</dbReference>
<dbReference type="PROSITE" id="PS51171">
    <property type="entry name" value="PREPHENATE_DEHYDR_3"/>
    <property type="match status" value="1"/>
</dbReference>
<dbReference type="Pfam" id="PF01817">
    <property type="entry name" value="CM_2"/>
    <property type="match status" value="1"/>
</dbReference>
<dbReference type="Proteomes" id="UP000255248">
    <property type="component" value="Unassembled WGS sequence"/>
</dbReference>
<dbReference type="InterPro" id="IPR045865">
    <property type="entry name" value="ACT-like_dom_sf"/>
</dbReference>
<feature type="site" description="Essential for prephenate dehydratase activity" evidence="20">
    <location>
        <position position="277"/>
    </location>
</feature>
<evidence type="ECO:0000256" key="13">
    <source>
        <dbReference type="ARBA" id="ARBA00023235"/>
    </source>
</evidence>
<accession>A0A376D8T1</accession>
<evidence type="ECO:0000256" key="7">
    <source>
        <dbReference type="ARBA" id="ARBA00013147"/>
    </source>
</evidence>
<keyword evidence="11" id="KW-0057">Aromatic amino acid biosynthesis</keyword>
<dbReference type="KEGG" id="eho:A9798_03040"/>
<dbReference type="GO" id="GO:0046417">
    <property type="term" value="P:chorismate metabolic process"/>
    <property type="evidence" value="ECO:0007669"/>
    <property type="project" value="InterPro"/>
</dbReference>
<dbReference type="GO" id="GO:0009094">
    <property type="term" value="P:L-phenylalanine biosynthetic process"/>
    <property type="evidence" value="ECO:0007669"/>
    <property type="project" value="UniProtKB-UniPathway"/>
</dbReference>
<evidence type="ECO:0000256" key="17">
    <source>
        <dbReference type="ARBA" id="ARBA00031520"/>
    </source>
</evidence>
<evidence type="ECO:0000259" key="22">
    <source>
        <dbReference type="PROSITE" id="PS51171"/>
    </source>
</evidence>
<dbReference type="PROSITE" id="PS00858">
    <property type="entry name" value="PREPHENATE_DEHYDR_2"/>
    <property type="match status" value="1"/>
</dbReference>
<comment type="catalytic activity">
    <reaction evidence="18">
        <text>prephenate + H(+) = 3-phenylpyruvate + CO2 + H2O</text>
        <dbReference type="Rhea" id="RHEA:21648"/>
        <dbReference type="ChEBI" id="CHEBI:15377"/>
        <dbReference type="ChEBI" id="CHEBI:15378"/>
        <dbReference type="ChEBI" id="CHEBI:16526"/>
        <dbReference type="ChEBI" id="CHEBI:18005"/>
        <dbReference type="ChEBI" id="CHEBI:29934"/>
        <dbReference type="EC" id="4.2.1.51"/>
    </reaction>
</comment>
<evidence type="ECO:0000313" key="27">
    <source>
        <dbReference type="Proteomes" id="UP000255248"/>
    </source>
</evidence>
<dbReference type="InterPro" id="IPR018528">
    <property type="entry name" value="Preph_deHydtase_CS"/>
</dbReference>
<dbReference type="InterPro" id="IPR008242">
    <property type="entry name" value="Chor_mutase/pphenate_deHydtase"/>
</dbReference>
<evidence type="ECO:0000256" key="1">
    <source>
        <dbReference type="ARBA" id="ARBA00000824"/>
    </source>
</evidence>
<feature type="binding site" evidence="19">
    <location>
        <position position="11"/>
    </location>
    <ligand>
        <name>substrate</name>
    </ligand>
</feature>
<gene>
    <name evidence="25" type="primary">pheA</name>
    <name evidence="24" type="ORF">A9798_03040</name>
    <name evidence="25" type="ORF">NCTC12121_00670</name>
</gene>
<dbReference type="AlphaFoldDB" id="A0A376D8T1"/>
<keyword evidence="12" id="KW-0584">Phenylalanine biosynthesis</keyword>
<evidence type="ECO:0000259" key="23">
    <source>
        <dbReference type="PROSITE" id="PS51671"/>
    </source>
</evidence>
<dbReference type="EMBL" id="CP016043">
    <property type="protein sequence ID" value="AOV96026.1"/>
    <property type="molecule type" value="Genomic_DNA"/>
</dbReference>
<dbReference type="EMBL" id="UFXZ01000001">
    <property type="protein sequence ID" value="STC84850.1"/>
    <property type="molecule type" value="Genomic_DNA"/>
</dbReference>
<dbReference type="STRING" id="93378.A9798_03040"/>
<dbReference type="CDD" id="cd04905">
    <property type="entry name" value="ACT_CM-PDT"/>
    <property type="match status" value="1"/>
</dbReference>
<evidence type="ECO:0000313" key="25">
    <source>
        <dbReference type="EMBL" id="STC84850.1"/>
    </source>
</evidence>
<protein>
    <recommendedName>
        <fullName evidence="8">Bifunctional chorismate mutase/prephenate dehydratase</fullName>
        <ecNumber evidence="7">4.2.1.51</ecNumber>
        <ecNumber evidence="6">5.4.99.5</ecNumber>
    </recommendedName>
    <alternativeName>
        <fullName evidence="17">Chorismate mutase-prephenate dehydratase</fullName>
    </alternativeName>
    <alternativeName>
        <fullName evidence="16">p-protein</fullName>
    </alternativeName>
</protein>
<dbReference type="PROSITE" id="PS00857">
    <property type="entry name" value="PREPHENATE_DEHYDR_1"/>
    <property type="match status" value="1"/>
</dbReference>
<feature type="binding site" evidence="19">
    <location>
        <position position="39"/>
    </location>
    <ligand>
        <name>substrate</name>
    </ligand>
</feature>
<comment type="subcellular location">
    <subcellularLocation>
        <location evidence="3">Cytoplasm</location>
    </subcellularLocation>
</comment>
<dbReference type="InterPro" id="IPR036263">
    <property type="entry name" value="Chorismate_II_sf"/>
</dbReference>
<evidence type="ECO:0000256" key="19">
    <source>
        <dbReference type="PIRSR" id="PIRSR001500-1"/>
    </source>
</evidence>
<proteinExistence type="predicted"/>
<keyword evidence="15" id="KW-0511">Multifunctional enzyme</keyword>
<dbReference type="InterPro" id="IPR001086">
    <property type="entry name" value="Preph_deHydtase"/>
</dbReference>
<keyword evidence="9" id="KW-0963">Cytoplasm</keyword>
<dbReference type="InterPro" id="IPR036979">
    <property type="entry name" value="CM_dom_sf"/>
</dbReference>
<evidence type="ECO:0000256" key="11">
    <source>
        <dbReference type="ARBA" id="ARBA00023141"/>
    </source>
</evidence>
<comment type="catalytic activity">
    <reaction evidence="1">
        <text>chorismate = prephenate</text>
        <dbReference type="Rhea" id="RHEA:13897"/>
        <dbReference type="ChEBI" id="CHEBI:29748"/>
        <dbReference type="ChEBI" id="CHEBI:29934"/>
        <dbReference type="EC" id="5.4.99.5"/>
    </reaction>
</comment>
<dbReference type="FunFam" id="3.40.190.10:FF:000034">
    <property type="entry name" value="Chorismate mutase/prephenate dehydratase"/>
    <property type="match status" value="1"/>
</dbReference>
<evidence type="ECO:0000256" key="6">
    <source>
        <dbReference type="ARBA" id="ARBA00012404"/>
    </source>
</evidence>
<evidence type="ECO:0000256" key="18">
    <source>
        <dbReference type="ARBA" id="ARBA00047848"/>
    </source>
</evidence>
<dbReference type="SMART" id="SM00830">
    <property type="entry name" value="CM_2"/>
    <property type="match status" value="1"/>
</dbReference>
<feature type="domain" description="Chorismate mutase" evidence="21">
    <location>
        <begin position="1"/>
        <end position="92"/>
    </location>
</feature>
<dbReference type="NCBIfam" id="TIGR01797">
    <property type="entry name" value="CM_P_1"/>
    <property type="match status" value="1"/>
</dbReference>
<dbReference type="OrthoDB" id="9802281at2"/>
<dbReference type="Proteomes" id="UP000175893">
    <property type="component" value="Chromosome"/>
</dbReference>
<evidence type="ECO:0000256" key="15">
    <source>
        <dbReference type="ARBA" id="ARBA00023268"/>
    </source>
</evidence>
<comment type="pathway">
    <text evidence="5">Metabolic intermediate biosynthesis; prephenate biosynthesis; prephenate from chorismate: step 1/1.</text>
</comment>
<evidence type="ECO:0000256" key="3">
    <source>
        <dbReference type="ARBA" id="ARBA00004496"/>
    </source>
</evidence>
<evidence type="ECO:0000313" key="26">
    <source>
        <dbReference type="Proteomes" id="UP000175893"/>
    </source>
</evidence>
<dbReference type="SUPFAM" id="SSF55021">
    <property type="entry name" value="ACT-like"/>
    <property type="match status" value="1"/>
</dbReference>
<dbReference type="SUPFAM" id="SSF53850">
    <property type="entry name" value="Periplasmic binding protein-like II"/>
    <property type="match status" value="1"/>
</dbReference>
<sequence>MSTSNPLLILREQISAVDSQLLTLLGERRRLAEQVAQTKQALHHPVRDLTRERELLQRLIEQGKPLQLDAHFITRLFQLIIEESVLTQQALLQQANQAAEASARIAFLGPKGSYSHLAARRYAARHFEHLLECGCQRFADIVALVERGQADYAVLPLENTSSGSINEVYDLLQHTSLSIVGELTLTIDHCLLVNGESDLKQLTTIYSHPQPFQQCSQFLSRYPQWKIEYCESTAAAMEQVAALHSPQVAALGSAAGGQLYGLQALAHDLANQTQNMTRFIVLARKAIEVNSQTAAKTTLIMATGQQPGALVDALLAFREQHIVISKLESRPINGNPWEEMFYLDVQANLNDPAMQRALLALRRLTRSQKVLGCYPSENVVPVAHSTPSSP</sequence>
<dbReference type="NCBIfam" id="NF008865">
    <property type="entry name" value="PRK11898.1"/>
    <property type="match status" value="1"/>
</dbReference>
<evidence type="ECO:0000256" key="14">
    <source>
        <dbReference type="ARBA" id="ARBA00023239"/>
    </source>
</evidence>
<dbReference type="GO" id="GO:0005737">
    <property type="term" value="C:cytoplasm"/>
    <property type="evidence" value="ECO:0007669"/>
    <property type="project" value="UniProtKB-SubCell"/>
</dbReference>
<dbReference type="InterPro" id="IPR002912">
    <property type="entry name" value="ACT_dom"/>
</dbReference>
<dbReference type="PANTHER" id="PTHR21022">
    <property type="entry name" value="PREPHENATE DEHYDRATASE P PROTEIN"/>
    <property type="match status" value="1"/>
</dbReference>
<evidence type="ECO:0000256" key="8">
    <source>
        <dbReference type="ARBA" id="ARBA00014401"/>
    </source>
</evidence>
<dbReference type="SUPFAM" id="SSF48600">
    <property type="entry name" value="Chorismate mutase II"/>
    <property type="match status" value="1"/>
</dbReference>
<evidence type="ECO:0000256" key="20">
    <source>
        <dbReference type="PIRSR" id="PIRSR001500-2"/>
    </source>
</evidence>
<dbReference type="EC" id="4.2.1.51" evidence="7"/>
<feature type="domain" description="Prephenate dehydratase" evidence="22">
    <location>
        <begin position="104"/>
        <end position="284"/>
    </location>
</feature>
<evidence type="ECO:0000256" key="2">
    <source>
        <dbReference type="ARBA" id="ARBA00002364"/>
    </source>
</evidence>
<evidence type="ECO:0000256" key="4">
    <source>
        <dbReference type="ARBA" id="ARBA00004741"/>
    </source>
</evidence>
<feature type="binding site" evidence="19">
    <location>
        <position position="88"/>
    </location>
    <ligand>
        <name>substrate</name>
    </ligand>
</feature>
<keyword evidence="13" id="KW-0413">Isomerase</keyword>
<comment type="pathway">
    <text evidence="4">Amino-acid biosynthesis; L-phenylalanine biosynthesis; phenylpyruvate from prephenate: step 1/1.</text>
</comment>
<dbReference type="InterPro" id="IPR010952">
    <property type="entry name" value="CM_P_1"/>
</dbReference>
<dbReference type="RefSeq" id="WP_024524845.1">
    <property type="nucleotide sequence ID" value="NZ_CP016043.1"/>
</dbReference>
<keyword evidence="14" id="KW-0456">Lyase</keyword>
<dbReference type="PIRSF" id="PIRSF001500">
    <property type="entry name" value="Chor_mut_pdt_Ppr"/>
    <property type="match status" value="1"/>
</dbReference>
<feature type="binding site" evidence="19">
    <location>
        <position position="48"/>
    </location>
    <ligand>
        <name>substrate</name>
    </ligand>
</feature>
<feature type="binding site" evidence="19">
    <location>
        <position position="84"/>
    </location>
    <ligand>
        <name>substrate</name>
    </ligand>
</feature>
<evidence type="ECO:0000256" key="16">
    <source>
        <dbReference type="ARBA" id="ARBA00031175"/>
    </source>
</evidence>
<keyword evidence="26" id="KW-1185">Reference proteome</keyword>
<feature type="binding site" evidence="19">
    <location>
        <position position="28"/>
    </location>
    <ligand>
        <name>substrate</name>
    </ligand>
</feature>
<dbReference type="Pfam" id="PF00800">
    <property type="entry name" value="PDT"/>
    <property type="match status" value="1"/>
</dbReference>
<dbReference type="EC" id="5.4.99.5" evidence="6"/>
<dbReference type="UniPathway" id="UPA00121">
    <property type="reaction ID" value="UER00345"/>
</dbReference>
<name>A0A376D8T1_9GAMM</name>
<dbReference type="GO" id="GO:0004664">
    <property type="term" value="F:prephenate dehydratase activity"/>
    <property type="evidence" value="ECO:0007669"/>
    <property type="project" value="UniProtKB-EC"/>
</dbReference>
<dbReference type="Gene3D" id="3.30.70.260">
    <property type="match status" value="1"/>
</dbReference>
<feature type="domain" description="ACT" evidence="23">
    <location>
        <begin position="298"/>
        <end position="375"/>
    </location>
</feature>
<dbReference type="PROSITE" id="PS51671">
    <property type="entry name" value="ACT"/>
    <property type="match status" value="1"/>
</dbReference>
<evidence type="ECO:0000256" key="10">
    <source>
        <dbReference type="ARBA" id="ARBA00022605"/>
    </source>
</evidence>
<dbReference type="GO" id="GO:0004106">
    <property type="term" value="F:chorismate mutase activity"/>
    <property type="evidence" value="ECO:0007669"/>
    <property type="project" value="UniProtKB-EC"/>
</dbReference>
<comment type="function">
    <text evidence="2">Catalyzes the Claisen rearrangement of chorismate to prephenate and the decarboxylation/dehydration of prephenate to phenylpyruvate.</text>
</comment>